<reference evidence="1" key="2">
    <citation type="submission" date="2021-01" db="EMBL/GenBank/DDBJ databases">
        <authorList>
            <person name="Hahn C.R."/>
            <person name="Youssef N.H."/>
            <person name="Elshahed M."/>
        </authorList>
    </citation>
    <scope>NUCLEOTIDE SEQUENCE</scope>
    <source>
        <strain evidence="1">Zod_Metabat.24</strain>
    </source>
</reference>
<dbReference type="EMBL" id="JAFGIX010000054">
    <property type="protein sequence ID" value="MBN1573655.1"/>
    <property type="molecule type" value="Genomic_DNA"/>
</dbReference>
<dbReference type="AlphaFoldDB" id="A0A9D8KEJ5"/>
<name>A0A9D8KEJ5_9DELT</name>
<proteinExistence type="predicted"/>
<organism evidence="1 2">
    <name type="scientific">Candidatus Zymogenus saltonus</name>
    <dbReference type="NCBI Taxonomy" id="2844893"/>
    <lineage>
        <taxon>Bacteria</taxon>
        <taxon>Deltaproteobacteria</taxon>
        <taxon>Candidatus Zymogenia</taxon>
        <taxon>Candidatus Zymogeniales</taxon>
        <taxon>Candidatus Zymogenaceae</taxon>
        <taxon>Candidatus Zymogenus</taxon>
    </lineage>
</organism>
<sequence>MGIKITICEGVTPPKLEKEGTFDQEKMEISLPHGAFSIGAGGFLFSETCKDGDLRKGENLFWLKFPEIKFIKTIDDQILFKNWDLCPNCEVIDDVFKINDKKEITRYCRRCGAELKIKD</sequence>
<gene>
    <name evidence="1" type="ORF">JW984_10720</name>
</gene>
<reference evidence="1" key="1">
    <citation type="journal article" date="2021" name="Environ. Microbiol.">
        <title>Genomic characterization of three novel Desulfobacterota classes expand the metabolic and phylogenetic diversity of the phylum.</title>
        <authorList>
            <person name="Murphy C.L."/>
            <person name="Biggerstaff J."/>
            <person name="Eichhorn A."/>
            <person name="Ewing E."/>
            <person name="Shahan R."/>
            <person name="Soriano D."/>
            <person name="Stewart S."/>
            <person name="VanMol K."/>
            <person name="Walker R."/>
            <person name="Walters P."/>
            <person name="Elshahed M.S."/>
            <person name="Youssef N.H."/>
        </authorList>
    </citation>
    <scope>NUCLEOTIDE SEQUENCE</scope>
    <source>
        <strain evidence="1">Zod_Metabat.24</strain>
    </source>
</reference>
<dbReference type="Proteomes" id="UP000809273">
    <property type="component" value="Unassembled WGS sequence"/>
</dbReference>
<comment type="caution">
    <text evidence="1">The sequence shown here is derived from an EMBL/GenBank/DDBJ whole genome shotgun (WGS) entry which is preliminary data.</text>
</comment>
<protein>
    <submittedName>
        <fullName evidence="1">Uncharacterized protein</fullName>
    </submittedName>
</protein>
<evidence type="ECO:0000313" key="1">
    <source>
        <dbReference type="EMBL" id="MBN1573655.1"/>
    </source>
</evidence>
<evidence type="ECO:0000313" key="2">
    <source>
        <dbReference type="Proteomes" id="UP000809273"/>
    </source>
</evidence>
<accession>A0A9D8KEJ5</accession>